<evidence type="ECO:0000313" key="3">
    <source>
        <dbReference type="Proteomes" id="UP001054902"/>
    </source>
</evidence>
<feature type="region of interest" description="Disordered" evidence="1">
    <location>
        <begin position="134"/>
        <end position="160"/>
    </location>
</feature>
<organism evidence="2 3">
    <name type="scientific">Chaetoceros tenuissimus</name>
    <dbReference type="NCBI Taxonomy" id="426638"/>
    <lineage>
        <taxon>Eukaryota</taxon>
        <taxon>Sar</taxon>
        <taxon>Stramenopiles</taxon>
        <taxon>Ochrophyta</taxon>
        <taxon>Bacillariophyta</taxon>
        <taxon>Coscinodiscophyceae</taxon>
        <taxon>Chaetocerotophycidae</taxon>
        <taxon>Chaetocerotales</taxon>
        <taxon>Chaetocerotaceae</taxon>
        <taxon>Chaetoceros</taxon>
    </lineage>
</organism>
<proteinExistence type="predicted"/>
<name>A0AAD3HBD0_9STRA</name>
<evidence type="ECO:0000313" key="2">
    <source>
        <dbReference type="EMBL" id="GFH56883.1"/>
    </source>
</evidence>
<comment type="caution">
    <text evidence="2">The sequence shown here is derived from an EMBL/GenBank/DDBJ whole genome shotgun (WGS) entry which is preliminary data.</text>
</comment>
<evidence type="ECO:0000256" key="1">
    <source>
        <dbReference type="SAM" id="MobiDB-lite"/>
    </source>
</evidence>
<keyword evidence="3" id="KW-1185">Reference proteome</keyword>
<dbReference type="Proteomes" id="UP001054902">
    <property type="component" value="Unassembled WGS sequence"/>
</dbReference>
<accession>A0AAD3HBD0</accession>
<gene>
    <name evidence="2" type="ORF">CTEN210_13359</name>
</gene>
<dbReference type="EMBL" id="BLLK01000057">
    <property type="protein sequence ID" value="GFH56883.1"/>
    <property type="molecule type" value="Genomic_DNA"/>
</dbReference>
<sequence>MPETTYAKGTDRIVANSVAKKQLRSIIASMQGKYATIEEAPSHMDIRNQYPGLVKEWTQYKDWETKFRKYYKKQLGEQLGLKSNPKKGILKNPASKKTVTVSFADEDDVSTMAGDQTDDDDDFLEEVEFDAKPTVEAVNPPSSKPKGAPPPAKHIKKSPPSDRVEVCTYTTDFDGVLGLFPEVFDFNGNKIALAILYLPYQMKEDHIVVEIEGSSAKVKFSLDSSILAPSRSANHQLKEEHMLFQAIWTFRKERALEDNQKKGDLPTFALELDLPFHVEPVLASHLLYDDVKKSATAASGSNGLSHIQIIHSGPNEKKDANPWDFMDTLVLIFKEEESNFDVTDVMETMARTDFFGNFDDDDFWS</sequence>
<dbReference type="AlphaFoldDB" id="A0AAD3HBD0"/>
<reference evidence="2 3" key="1">
    <citation type="journal article" date="2021" name="Sci. Rep.">
        <title>The genome of the diatom Chaetoceros tenuissimus carries an ancient integrated fragment of an extant virus.</title>
        <authorList>
            <person name="Hongo Y."/>
            <person name="Kimura K."/>
            <person name="Takaki Y."/>
            <person name="Yoshida Y."/>
            <person name="Baba S."/>
            <person name="Kobayashi G."/>
            <person name="Nagasaki K."/>
            <person name="Hano T."/>
            <person name="Tomaru Y."/>
        </authorList>
    </citation>
    <scope>NUCLEOTIDE SEQUENCE [LARGE SCALE GENOMIC DNA]</scope>
    <source>
        <strain evidence="2 3">NIES-3715</strain>
    </source>
</reference>
<protein>
    <submittedName>
        <fullName evidence="2">Uncharacterized protein</fullName>
    </submittedName>
</protein>